<evidence type="ECO:0000256" key="1">
    <source>
        <dbReference type="SAM" id="Phobius"/>
    </source>
</evidence>
<organism evidence="2 3">
    <name type="scientific">Candidatus Gallibacteroides avistercoris</name>
    <dbReference type="NCBI Taxonomy" id="2840833"/>
    <lineage>
        <taxon>Bacteria</taxon>
        <taxon>Pseudomonadati</taxon>
        <taxon>Bacteroidota</taxon>
        <taxon>Bacteroidia</taxon>
        <taxon>Bacteroidales</taxon>
        <taxon>Bacteroidaceae</taxon>
        <taxon>Bacteroidaceae incertae sedis</taxon>
        <taxon>Candidatus Gallibacteroides</taxon>
    </lineage>
</organism>
<comment type="caution">
    <text evidence="2">The sequence shown here is derived from an EMBL/GenBank/DDBJ whole genome shotgun (WGS) entry which is preliminary data.</text>
</comment>
<keyword evidence="1" id="KW-0472">Membrane</keyword>
<feature type="transmembrane region" description="Helical" evidence="1">
    <location>
        <begin position="30"/>
        <end position="50"/>
    </location>
</feature>
<name>A0A9D1SCE8_9BACT</name>
<evidence type="ECO:0000313" key="2">
    <source>
        <dbReference type="EMBL" id="HIU55279.1"/>
    </source>
</evidence>
<accession>A0A9D1SCE8</accession>
<reference evidence="2" key="2">
    <citation type="journal article" date="2021" name="PeerJ">
        <title>Extensive microbial diversity within the chicken gut microbiome revealed by metagenomics and culture.</title>
        <authorList>
            <person name="Gilroy R."/>
            <person name="Ravi A."/>
            <person name="Getino M."/>
            <person name="Pursley I."/>
            <person name="Horton D.L."/>
            <person name="Alikhan N.F."/>
            <person name="Baker D."/>
            <person name="Gharbi K."/>
            <person name="Hall N."/>
            <person name="Watson M."/>
            <person name="Adriaenssens E.M."/>
            <person name="Foster-Nyarko E."/>
            <person name="Jarju S."/>
            <person name="Secka A."/>
            <person name="Antonio M."/>
            <person name="Oren A."/>
            <person name="Chaudhuri R.R."/>
            <person name="La Ragione R."/>
            <person name="Hildebrand F."/>
            <person name="Pallen M.J."/>
        </authorList>
    </citation>
    <scope>NUCLEOTIDE SEQUENCE</scope>
    <source>
        <strain evidence="2">CHK158-818</strain>
    </source>
</reference>
<evidence type="ECO:0000313" key="3">
    <source>
        <dbReference type="Proteomes" id="UP000824112"/>
    </source>
</evidence>
<dbReference type="EMBL" id="DVNA01000130">
    <property type="protein sequence ID" value="HIU55279.1"/>
    <property type="molecule type" value="Genomic_DNA"/>
</dbReference>
<keyword evidence="1" id="KW-0812">Transmembrane</keyword>
<feature type="transmembrane region" description="Helical" evidence="1">
    <location>
        <begin position="7"/>
        <end position="24"/>
    </location>
</feature>
<dbReference type="AlphaFoldDB" id="A0A9D1SCE8"/>
<proteinExistence type="predicted"/>
<keyword evidence="1" id="KW-1133">Transmembrane helix</keyword>
<reference evidence="2" key="1">
    <citation type="submission" date="2020-10" db="EMBL/GenBank/DDBJ databases">
        <authorList>
            <person name="Gilroy R."/>
        </authorList>
    </citation>
    <scope>NUCLEOTIDE SEQUENCE</scope>
    <source>
        <strain evidence="2">CHK158-818</strain>
    </source>
</reference>
<gene>
    <name evidence="2" type="ORF">IAB03_05680</name>
</gene>
<sequence length="58" mass="6756">MRKLNKFNITCIILLYGYLCYLLIDGYGGFTTRVILTMIASGIIIFVPIYKHLRNKKQ</sequence>
<dbReference type="Proteomes" id="UP000824112">
    <property type="component" value="Unassembled WGS sequence"/>
</dbReference>
<protein>
    <submittedName>
        <fullName evidence="2">Uncharacterized protein</fullName>
    </submittedName>
</protein>